<dbReference type="InterPro" id="IPR001279">
    <property type="entry name" value="Metallo-B-lactamas"/>
</dbReference>
<proteinExistence type="predicted"/>
<sequence>MPDFIEDLGHGIYAIDTGFQRPRFDAAYLMVEAGRAAFIDTGTNFAVPRLLAALDHLGLAREAVDWVIPTHVHLDHAGGVGLLMQQLPQARALVHPRGLRHMVDPKALWLSALSVYGEVEMERSYGKLVPVAADRAQASSDGQVIELAGRPLRLIDAPGHCKHHHAIWDARSQGWFCGDTFGLSYREFDRQLGQNSQAWILPTSTPVQFDPTALKTTVAQLLETGPTAMYLTHYGRVGHDAADVRRLAAGMLALVDGMTQIALALRESPERHRLLKSELLALYLADLVQHQGPFDADRAAEWLAMDVELNAQGLEVWLGQSSKPLVQRVP</sequence>
<dbReference type="CDD" id="cd07726">
    <property type="entry name" value="ST1585-like_MBL-fold"/>
    <property type="match status" value="1"/>
</dbReference>
<gene>
    <name evidence="2" type="ORF">ABDJ85_18220</name>
</gene>
<keyword evidence="3" id="KW-1185">Reference proteome</keyword>
<dbReference type="PANTHER" id="PTHR42951">
    <property type="entry name" value="METALLO-BETA-LACTAMASE DOMAIN-CONTAINING"/>
    <property type="match status" value="1"/>
</dbReference>
<name>A0ABV0G6Q4_9BURK</name>
<protein>
    <submittedName>
        <fullName evidence="2">MBL fold metallo-hydrolase</fullName>
    </submittedName>
</protein>
<dbReference type="RefSeq" id="WP_347706230.1">
    <property type="nucleotide sequence ID" value="NZ_JBDPZD010000007.1"/>
</dbReference>
<dbReference type="SMART" id="SM00849">
    <property type="entry name" value="Lactamase_B"/>
    <property type="match status" value="1"/>
</dbReference>
<dbReference type="PANTHER" id="PTHR42951:SF22">
    <property type="entry name" value="METALLO BETA-LACTAMASE SUPERFAMILY LIPOPROTEIN"/>
    <property type="match status" value="1"/>
</dbReference>
<dbReference type="SUPFAM" id="SSF56281">
    <property type="entry name" value="Metallo-hydrolase/oxidoreductase"/>
    <property type="match status" value="1"/>
</dbReference>
<dbReference type="Proteomes" id="UP001495147">
    <property type="component" value="Unassembled WGS sequence"/>
</dbReference>
<dbReference type="EMBL" id="JBDPZD010000007">
    <property type="protein sequence ID" value="MEO3693413.1"/>
    <property type="molecule type" value="Genomic_DNA"/>
</dbReference>
<organism evidence="2 3">
    <name type="scientific">Roseateles paludis</name>
    <dbReference type="NCBI Taxonomy" id="3145238"/>
    <lineage>
        <taxon>Bacteria</taxon>
        <taxon>Pseudomonadati</taxon>
        <taxon>Pseudomonadota</taxon>
        <taxon>Betaproteobacteria</taxon>
        <taxon>Burkholderiales</taxon>
        <taxon>Sphaerotilaceae</taxon>
        <taxon>Roseateles</taxon>
    </lineage>
</organism>
<evidence type="ECO:0000313" key="2">
    <source>
        <dbReference type="EMBL" id="MEO3693413.1"/>
    </source>
</evidence>
<dbReference type="Gene3D" id="3.60.15.10">
    <property type="entry name" value="Ribonuclease Z/Hydroxyacylglutathione hydrolase-like"/>
    <property type="match status" value="1"/>
</dbReference>
<accession>A0ABV0G6Q4</accession>
<dbReference type="InterPro" id="IPR036866">
    <property type="entry name" value="RibonucZ/Hydroxyglut_hydro"/>
</dbReference>
<dbReference type="InterPro" id="IPR037482">
    <property type="entry name" value="ST1585_MBL-fold"/>
</dbReference>
<dbReference type="InterPro" id="IPR050855">
    <property type="entry name" value="NDM-1-like"/>
</dbReference>
<evidence type="ECO:0000259" key="1">
    <source>
        <dbReference type="SMART" id="SM00849"/>
    </source>
</evidence>
<evidence type="ECO:0000313" key="3">
    <source>
        <dbReference type="Proteomes" id="UP001495147"/>
    </source>
</evidence>
<feature type="domain" description="Metallo-beta-lactamase" evidence="1">
    <location>
        <begin position="24"/>
        <end position="233"/>
    </location>
</feature>
<reference evidence="2 3" key="1">
    <citation type="submission" date="2024-05" db="EMBL/GenBank/DDBJ databases">
        <title>Roseateles sp. DJS-2-20 16S ribosomal RNA gene Genome sequencing and assembly.</title>
        <authorList>
            <person name="Woo H."/>
        </authorList>
    </citation>
    <scope>NUCLEOTIDE SEQUENCE [LARGE SCALE GENOMIC DNA]</scope>
    <source>
        <strain evidence="2 3">DJS-2-20</strain>
    </source>
</reference>
<dbReference type="Pfam" id="PF00753">
    <property type="entry name" value="Lactamase_B"/>
    <property type="match status" value="1"/>
</dbReference>
<comment type="caution">
    <text evidence="2">The sequence shown here is derived from an EMBL/GenBank/DDBJ whole genome shotgun (WGS) entry which is preliminary data.</text>
</comment>